<keyword evidence="5" id="KW-0460">Magnesium</keyword>
<gene>
    <name evidence="5" type="primary">vapC</name>
    <name evidence="7" type="ORF">J6595_06085</name>
</gene>
<evidence type="ECO:0000256" key="1">
    <source>
        <dbReference type="ARBA" id="ARBA00022649"/>
    </source>
</evidence>
<dbReference type="InterPro" id="IPR052919">
    <property type="entry name" value="TA_system_RNase"/>
</dbReference>
<keyword evidence="8" id="KW-1185">Reference proteome</keyword>
<name>A0ABS4BEG5_9HYPH</name>
<comment type="similarity">
    <text evidence="5">Belongs to the PINc/VapC protein family.</text>
</comment>
<keyword evidence="1 5" id="KW-1277">Toxin-antitoxin system</keyword>
<feature type="binding site" evidence="5">
    <location>
        <position position="4"/>
    </location>
    <ligand>
        <name>Mg(2+)</name>
        <dbReference type="ChEBI" id="CHEBI:18420"/>
    </ligand>
</feature>
<protein>
    <recommendedName>
        <fullName evidence="5">Ribonuclease VapC</fullName>
        <shortName evidence="5">RNase VapC</shortName>
        <ecNumber evidence="5">3.1.-.-</ecNumber>
    </recommendedName>
    <alternativeName>
        <fullName evidence="5">Toxin VapC</fullName>
    </alternativeName>
</protein>
<keyword evidence="4 5" id="KW-0378">Hydrolase</keyword>
<dbReference type="SUPFAM" id="SSF88723">
    <property type="entry name" value="PIN domain-like"/>
    <property type="match status" value="1"/>
</dbReference>
<evidence type="ECO:0000313" key="8">
    <source>
        <dbReference type="Proteomes" id="UP000678276"/>
    </source>
</evidence>
<evidence type="ECO:0000256" key="2">
    <source>
        <dbReference type="ARBA" id="ARBA00022722"/>
    </source>
</evidence>
<dbReference type="EC" id="3.1.-.-" evidence="5"/>
<comment type="function">
    <text evidence="5">Toxic component of a toxin-antitoxin (TA) system. An RNase.</text>
</comment>
<comment type="caution">
    <text evidence="7">The sequence shown here is derived from an EMBL/GenBank/DDBJ whole genome shotgun (WGS) entry which is preliminary data.</text>
</comment>
<dbReference type="PANTHER" id="PTHR36173">
    <property type="entry name" value="RIBONUCLEASE VAPC16-RELATED"/>
    <property type="match status" value="1"/>
</dbReference>
<evidence type="ECO:0000256" key="3">
    <source>
        <dbReference type="ARBA" id="ARBA00022723"/>
    </source>
</evidence>
<dbReference type="EMBL" id="JAGJCF010000003">
    <property type="protein sequence ID" value="MBP0615144.1"/>
    <property type="molecule type" value="Genomic_DNA"/>
</dbReference>
<dbReference type="InterPro" id="IPR002716">
    <property type="entry name" value="PIN_dom"/>
</dbReference>
<proteinExistence type="inferred from homology"/>
<dbReference type="HAMAP" id="MF_00265">
    <property type="entry name" value="VapC_Nob1"/>
    <property type="match status" value="1"/>
</dbReference>
<feature type="binding site" evidence="5">
    <location>
        <position position="100"/>
    </location>
    <ligand>
        <name>Mg(2+)</name>
        <dbReference type="ChEBI" id="CHEBI:18420"/>
    </ligand>
</feature>
<evidence type="ECO:0000256" key="5">
    <source>
        <dbReference type="HAMAP-Rule" id="MF_00265"/>
    </source>
</evidence>
<keyword evidence="3 5" id="KW-0479">Metal-binding</keyword>
<dbReference type="InterPro" id="IPR041705">
    <property type="entry name" value="PIN_Sll0205"/>
</dbReference>
<comment type="cofactor">
    <cofactor evidence="5">
        <name>Mg(2+)</name>
        <dbReference type="ChEBI" id="CHEBI:18420"/>
    </cofactor>
</comment>
<accession>A0ABS4BEG5</accession>
<sequence length="135" mass="14388">MLLDTCAVIWLSQGVEVSDAATEAIAEARKSGDGGVRVSVMTAWELGMLVAKGRLPASLPADRWFEQFVRVGGVRVETVTPSILVASSFLPGTVHGDPMDRIIMATAREHGLTILTRDRGILSYSAAGYVRAIAC</sequence>
<reference evidence="7 8" key="1">
    <citation type="submission" date="2021-04" db="EMBL/GenBank/DDBJ databases">
        <title>Whole genome sequence of Jiella sp. KSK16Y-1.</title>
        <authorList>
            <person name="Tuo L."/>
        </authorList>
    </citation>
    <scope>NUCLEOTIDE SEQUENCE [LARGE SCALE GENOMIC DNA]</scope>
    <source>
        <strain evidence="7 8">KSK16Y-1</strain>
    </source>
</reference>
<feature type="domain" description="PIN" evidence="6">
    <location>
        <begin position="1"/>
        <end position="121"/>
    </location>
</feature>
<evidence type="ECO:0000259" key="6">
    <source>
        <dbReference type="Pfam" id="PF01850"/>
    </source>
</evidence>
<dbReference type="Pfam" id="PF01850">
    <property type="entry name" value="PIN"/>
    <property type="match status" value="1"/>
</dbReference>
<dbReference type="InterPro" id="IPR022907">
    <property type="entry name" value="VapC_family"/>
</dbReference>
<keyword evidence="5" id="KW-0800">Toxin</keyword>
<dbReference type="Proteomes" id="UP000678276">
    <property type="component" value="Unassembled WGS sequence"/>
</dbReference>
<dbReference type="CDD" id="cd09872">
    <property type="entry name" value="PIN_Sll0205-like"/>
    <property type="match status" value="1"/>
</dbReference>
<evidence type="ECO:0000313" key="7">
    <source>
        <dbReference type="EMBL" id="MBP0615144.1"/>
    </source>
</evidence>
<dbReference type="PANTHER" id="PTHR36173:SF1">
    <property type="entry name" value="RIBONUCLEASE VAPC22"/>
    <property type="match status" value="1"/>
</dbReference>
<dbReference type="InterPro" id="IPR029060">
    <property type="entry name" value="PIN-like_dom_sf"/>
</dbReference>
<organism evidence="7 8">
    <name type="scientific">Jiella mangrovi</name>
    <dbReference type="NCBI Taxonomy" id="2821407"/>
    <lineage>
        <taxon>Bacteria</taxon>
        <taxon>Pseudomonadati</taxon>
        <taxon>Pseudomonadota</taxon>
        <taxon>Alphaproteobacteria</taxon>
        <taxon>Hyphomicrobiales</taxon>
        <taxon>Aurantimonadaceae</taxon>
        <taxon>Jiella</taxon>
    </lineage>
</organism>
<evidence type="ECO:0000256" key="4">
    <source>
        <dbReference type="ARBA" id="ARBA00022801"/>
    </source>
</evidence>
<keyword evidence="2 5" id="KW-0540">Nuclease</keyword>
<dbReference type="Gene3D" id="3.40.50.1010">
    <property type="entry name" value="5'-nuclease"/>
    <property type="match status" value="1"/>
</dbReference>